<keyword evidence="4" id="KW-1185">Reference proteome</keyword>
<feature type="region of interest" description="Disordered" evidence="1">
    <location>
        <begin position="142"/>
        <end position="166"/>
    </location>
</feature>
<gene>
    <name evidence="3" type="ORF">ACFOZ5_11725</name>
</gene>
<evidence type="ECO:0000313" key="3">
    <source>
        <dbReference type="EMBL" id="MFC4259699.1"/>
    </source>
</evidence>
<dbReference type="InterPro" id="IPR014756">
    <property type="entry name" value="Ig_E-set"/>
</dbReference>
<feature type="domain" description="Galactose oxidase-like Early set" evidence="2">
    <location>
        <begin position="621"/>
        <end position="720"/>
    </location>
</feature>
<dbReference type="InterPro" id="IPR011043">
    <property type="entry name" value="Gal_Oxase/kelch_b-propeller"/>
</dbReference>
<dbReference type="InterPro" id="IPR015202">
    <property type="entry name" value="GO-like_E_set"/>
</dbReference>
<dbReference type="EMBL" id="JBHSDI010000015">
    <property type="protein sequence ID" value="MFC4259699.1"/>
    <property type="molecule type" value="Genomic_DNA"/>
</dbReference>
<proteinExistence type="predicted"/>
<dbReference type="RefSeq" id="WP_379887493.1">
    <property type="nucleotide sequence ID" value="NZ_JBHSDI010000015.1"/>
</dbReference>
<dbReference type="Pfam" id="PF09118">
    <property type="entry name" value="GO-like_E_set"/>
    <property type="match status" value="1"/>
</dbReference>
<dbReference type="Gene3D" id="2.130.10.80">
    <property type="entry name" value="Galactose oxidase/kelch, beta-propeller"/>
    <property type="match status" value="1"/>
</dbReference>
<dbReference type="SUPFAM" id="SSF50965">
    <property type="entry name" value="Galactose oxidase, central domain"/>
    <property type="match status" value="1"/>
</dbReference>
<dbReference type="PANTHER" id="PTHR32208">
    <property type="entry name" value="SECRETED PROTEIN-RELATED"/>
    <property type="match status" value="1"/>
</dbReference>
<accession>A0ABV8QKV6</accession>
<dbReference type="InterPro" id="IPR013783">
    <property type="entry name" value="Ig-like_fold"/>
</dbReference>
<dbReference type="InterPro" id="IPR037293">
    <property type="entry name" value="Gal_Oxidase_central_sf"/>
</dbReference>
<sequence length="831" mass="87963">MHRTECYKRLPLASAIALVIVGTTPAYAGLLGGLLSGDGESAGDGQPSEVNGEVGFFSEPFAEPTIQVDGEQIATGDRCIMDASGALQCKPTAGTIAVLGGGRFLYLNALEGTENAELAVIAQFGEVSVNDQSRVMTLDANDQPSWVKPLPNDGGANPDGNDSTTLTGGLLDTANNTDTNDGALFCADVVFLPDGRMMAVGGTDYYSEPGVDGLPVGVVELEGLKSSRIFDPASNTWSQSGDMQYGRWYPSLVSLANSDVFVASGVTKLLKPVYPEDPIQSGRNVAQTETYDIENGTWSNNGSAGQRSLPLFPRMHLLPNGHVYYNAGGQAFNPFGQAYDQALWNIVGTYNPESRQWTDLGYAGLPLRLNETGLDALSTTLNPTNTDPDQVERLLGDLVGETLDDPTAAISQLLETPVDDQALERAIGSGMRGSTFSIQLPLRPDANGGYHESEFLTAGGVPTYVAAGSPGGYLPISSSRIDTVTTNGADMAYESRLTGSLNQPRWYGSGVMMPDNSVMVFSGGTRDGVVATGLEGAIIQSERFDIETETWKPMASANRERTYHNTAVLMPDGRVLIGGHSPINTAYLSFINMDELGFADYAGRDPSFEIYTPPYAMRDDRPVIERAPVALMTNGGVFDIKTDRSDIDQVLLIRRKATTHLVDGDQRTVELPIVDRNSNKVRVKMTGNRAVLPEGQYMLFISYESDDGMRVPSESTPVRVLADPSATDSPLAQQLEPAPAEAEGSDDGLVGGLIGSIGSGGSLLDPIFDIGSGATSAVPTLGQLQDGTPQLMNELGIALEGGFAVLGDTITSLPGATEGLIVDFTDQGSGG</sequence>
<name>A0ABV8QKV6_9GAMM</name>
<dbReference type="SUPFAM" id="SSF81296">
    <property type="entry name" value="E set domains"/>
    <property type="match status" value="1"/>
</dbReference>
<dbReference type="Proteomes" id="UP001595798">
    <property type="component" value="Unassembled WGS sequence"/>
</dbReference>
<reference evidence="4" key="1">
    <citation type="journal article" date="2019" name="Int. J. Syst. Evol. Microbiol.">
        <title>The Global Catalogue of Microorganisms (GCM) 10K type strain sequencing project: providing services to taxonomists for standard genome sequencing and annotation.</title>
        <authorList>
            <consortium name="The Broad Institute Genomics Platform"/>
            <consortium name="The Broad Institute Genome Sequencing Center for Infectious Disease"/>
            <person name="Wu L."/>
            <person name="Ma J."/>
        </authorList>
    </citation>
    <scope>NUCLEOTIDE SEQUENCE [LARGE SCALE GENOMIC DNA]</scope>
    <source>
        <strain evidence="4">CECT 7297</strain>
    </source>
</reference>
<evidence type="ECO:0000256" key="1">
    <source>
        <dbReference type="SAM" id="MobiDB-lite"/>
    </source>
</evidence>
<organism evidence="3 4">
    <name type="scientific">Marinobacter lacisalsi</name>
    <dbReference type="NCBI Taxonomy" id="475979"/>
    <lineage>
        <taxon>Bacteria</taxon>
        <taxon>Pseudomonadati</taxon>
        <taxon>Pseudomonadota</taxon>
        <taxon>Gammaproteobacteria</taxon>
        <taxon>Pseudomonadales</taxon>
        <taxon>Marinobacteraceae</taxon>
        <taxon>Marinobacter</taxon>
    </lineage>
</organism>
<evidence type="ECO:0000313" key="4">
    <source>
        <dbReference type="Proteomes" id="UP001595798"/>
    </source>
</evidence>
<evidence type="ECO:0000259" key="2">
    <source>
        <dbReference type="Pfam" id="PF09118"/>
    </source>
</evidence>
<protein>
    <submittedName>
        <fullName evidence="3">Galactose oxidase-like domain-containing protein</fullName>
    </submittedName>
</protein>
<comment type="caution">
    <text evidence="3">The sequence shown here is derived from an EMBL/GenBank/DDBJ whole genome shotgun (WGS) entry which is preliminary data.</text>
</comment>
<dbReference type="PANTHER" id="PTHR32208:SF21">
    <property type="entry name" value="LOW QUALITY PROTEIN: ALDEHYDE OXIDASE GLOX-LIKE"/>
    <property type="match status" value="1"/>
</dbReference>
<dbReference type="Gene3D" id="2.60.40.10">
    <property type="entry name" value="Immunoglobulins"/>
    <property type="match status" value="1"/>
</dbReference>
<dbReference type="CDD" id="cd02851">
    <property type="entry name" value="E_set_GO_C"/>
    <property type="match status" value="1"/>
</dbReference>